<evidence type="ECO:0000313" key="2">
    <source>
        <dbReference type="EMBL" id="KAA6133199.1"/>
    </source>
</evidence>
<evidence type="ECO:0000256" key="1">
    <source>
        <dbReference type="PROSITE-ProRule" id="PRU00339"/>
    </source>
</evidence>
<dbReference type="AlphaFoldDB" id="A0A5M8BCQ7"/>
<keyword evidence="3" id="KW-1185">Reference proteome</keyword>
<dbReference type="Pfam" id="PF13432">
    <property type="entry name" value="TPR_16"/>
    <property type="match status" value="3"/>
</dbReference>
<dbReference type="InterPro" id="IPR011990">
    <property type="entry name" value="TPR-like_helical_dom_sf"/>
</dbReference>
<reference evidence="2 3" key="1">
    <citation type="submission" date="2019-09" db="EMBL/GenBank/DDBJ databases">
        <title>Isolation of a novel species in the genus Cupriavidus from patients with sepsis using whole genome sequencing.</title>
        <authorList>
            <person name="Kweon O.J."/>
            <person name="Lee M.-K."/>
        </authorList>
    </citation>
    <scope>NUCLEOTIDE SEQUENCE [LARGE SCALE GENOMIC DNA]</scope>
    <source>
        <strain evidence="2 3">MKL-01</strain>
    </source>
</reference>
<dbReference type="SUPFAM" id="SSF48452">
    <property type="entry name" value="TPR-like"/>
    <property type="match status" value="2"/>
</dbReference>
<sequence>MSAQPVSYDHAIELATQERYDEALAVIDALARQRPEVVDYEALRARLLFDKGEPEQALAALEAALSRLPELPLHPAHRWASRGVLAHRYGMLLMNQQRFAEALPWLEEAARRNGLATGEWSAQLHAGLAHYRLRQFAEAGRYWYDLLYRAPDLGAHDILSLAAAHVQGAESEGQRAEPMLRLCLARIGLDNADLLEMSEEQGDALAAQQAQMVLAENPDHPHARRILAPLRLRAGDLAGARDDLAVYQRQVPDPKAQIRELEWRHQGGEAEPWRDFVLTDAATDAHGYYLAGLALADFIERVPAAAEALRPQLLRAWQTGLARFEQYFATGEGGYDDADPHIYSLLCDRLARRLDLDDAAQRDERIALHEKGIAVSDFIEHWLDLLACHDAAGRHQRVVEIAGEVLNRYPLDRHAGHVTWVFSRLIHAWKAIGGSEAIGAARAAIAHMEARLDALPVEERSEAALSMAHARTHFATLLGNSAGSMEARERALALDEIEALQARAVVVEDAWVYDAFGRIWRGLADNERALPLFERAIALTEGDAEDQAAARLQRGLIRLDAQQYAEALTDFHAAFAVRDNWEADVHLHAAQAALGLARREEARDLFLQARARGAAQGRTRALYAKVENALKATRPAWKLWGV</sequence>
<dbReference type="EMBL" id="VWRN01000006">
    <property type="protein sequence ID" value="KAA6133199.1"/>
    <property type="molecule type" value="Genomic_DNA"/>
</dbReference>
<accession>A0A5M8BCQ7</accession>
<dbReference type="InterPro" id="IPR019734">
    <property type="entry name" value="TPR_rpt"/>
</dbReference>
<dbReference type="Gene3D" id="1.25.40.10">
    <property type="entry name" value="Tetratricopeptide repeat domain"/>
    <property type="match status" value="2"/>
</dbReference>
<dbReference type="PROSITE" id="PS50005">
    <property type="entry name" value="TPR"/>
    <property type="match status" value="1"/>
</dbReference>
<dbReference type="SMART" id="SM00028">
    <property type="entry name" value="TPR"/>
    <property type="match status" value="5"/>
</dbReference>
<name>A0A5M8BCQ7_9BURK</name>
<feature type="repeat" description="TPR" evidence="1">
    <location>
        <begin position="510"/>
        <end position="543"/>
    </location>
</feature>
<keyword evidence="1" id="KW-0802">TPR repeat</keyword>
<dbReference type="RefSeq" id="WP_150082047.1">
    <property type="nucleotide sequence ID" value="NZ_VWRN01000006.1"/>
</dbReference>
<comment type="caution">
    <text evidence="2">The sequence shown here is derived from an EMBL/GenBank/DDBJ whole genome shotgun (WGS) entry which is preliminary data.</text>
</comment>
<protein>
    <submittedName>
        <fullName evidence="2">Tetratricopeptide repeat protein</fullName>
    </submittedName>
</protein>
<gene>
    <name evidence="2" type="ORF">F1599_01940</name>
</gene>
<proteinExistence type="predicted"/>
<organism evidence="2 3">
    <name type="scientific">Cupriavidus cauae</name>
    <dbReference type="NCBI Taxonomy" id="2608999"/>
    <lineage>
        <taxon>Bacteria</taxon>
        <taxon>Pseudomonadati</taxon>
        <taxon>Pseudomonadota</taxon>
        <taxon>Betaproteobacteria</taxon>
        <taxon>Burkholderiales</taxon>
        <taxon>Burkholderiaceae</taxon>
        <taxon>Cupriavidus</taxon>
    </lineage>
</organism>
<dbReference type="Proteomes" id="UP000324324">
    <property type="component" value="Unassembled WGS sequence"/>
</dbReference>
<evidence type="ECO:0000313" key="3">
    <source>
        <dbReference type="Proteomes" id="UP000324324"/>
    </source>
</evidence>